<accession>U4LDR8</accession>
<keyword evidence="16" id="KW-0732">Signal</keyword>
<dbReference type="GO" id="GO:0050291">
    <property type="term" value="F:sphingosine N-acyltransferase activity"/>
    <property type="evidence" value="ECO:0007669"/>
    <property type="project" value="InterPro"/>
</dbReference>
<keyword evidence="7 13" id="KW-0812">Transmembrane</keyword>
<dbReference type="InterPro" id="IPR021319">
    <property type="entry name" value="DUF2921"/>
</dbReference>
<evidence type="ECO:0000256" key="13">
    <source>
        <dbReference type="PROSITE-ProRule" id="PRU00205"/>
    </source>
</evidence>
<feature type="region of interest" description="Disordered" evidence="14">
    <location>
        <begin position="117"/>
        <end position="144"/>
    </location>
</feature>
<feature type="transmembrane region" description="Helical" evidence="15">
    <location>
        <begin position="972"/>
        <end position="996"/>
    </location>
</feature>
<feature type="transmembrane region" description="Helical" evidence="15">
    <location>
        <begin position="445"/>
        <end position="468"/>
    </location>
</feature>
<gene>
    <name evidence="18" type="ORF">PCON_08375</name>
</gene>
<feature type="transmembrane region" description="Helical" evidence="15">
    <location>
        <begin position="922"/>
        <end position="941"/>
    </location>
</feature>
<evidence type="ECO:0000256" key="15">
    <source>
        <dbReference type="SAM" id="Phobius"/>
    </source>
</evidence>
<evidence type="ECO:0000256" key="16">
    <source>
        <dbReference type="SAM" id="SignalP"/>
    </source>
</evidence>
<evidence type="ECO:0000256" key="7">
    <source>
        <dbReference type="ARBA" id="ARBA00022692"/>
    </source>
</evidence>
<keyword evidence="19" id="KW-1185">Reference proteome</keyword>
<feature type="transmembrane region" description="Helical" evidence="15">
    <location>
        <begin position="799"/>
        <end position="822"/>
    </location>
</feature>
<keyword evidence="11 13" id="KW-0472">Membrane</keyword>
<dbReference type="eggNOG" id="KOG1607">
    <property type="taxonomic scope" value="Eukaryota"/>
</dbReference>
<dbReference type="OrthoDB" id="3053196at2759"/>
<comment type="catalytic activity">
    <reaction evidence="1">
        <text>S-ubiquitinyl-[E2 ubiquitin-conjugating enzyme]-L-cysteine + [acceptor protein]-L-lysine = [E2 ubiquitin-conjugating enzyme]-L-cysteine + N(6)-ubiquitinyl-[acceptor protein]-L-lysine.</text>
        <dbReference type="EC" id="2.3.2.27"/>
    </reaction>
</comment>
<evidence type="ECO:0000256" key="11">
    <source>
        <dbReference type="ARBA" id="ARBA00023136"/>
    </source>
</evidence>
<comment type="subcellular location">
    <subcellularLocation>
        <location evidence="2">Endoplasmic reticulum membrane</location>
        <topology evidence="2">Multi-pass membrane protein</topology>
    </subcellularLocation>
</comment>
<evidence type="ECO:0000256" key="2">
    <source>
        <dbReference type="ARBA" id="ARBA00004477"/>
    </source>
</evidence>
<feature type="transmembrane region" description="Helical" evidence="15">
    <location>
        <begin position="553"/>
        <end position="571"/>
    </location>
</feature>
<dbReference type="PANTHER" id="PTHR12560">
    <property type="entry name" value="LONGEVITY ASSURANCE FACTOR 1 LAG1"/>
    <property type="match status" value="1"/>
</dbReference>
<dbReference type="EMBL" id="HF935431">
    <property type="protein sequence ID" value="CCX30249.1"/>
    <property type="molecule type" value="Genomic_DNA"/>
</dbReference>
<protein>
    <recommendedName>
        <fullName evidence="5">RING-type E3 ubiquitin transferase</fullName>
        <ecNumber evidence="5">2.3.2.27</ecNumber>
    </recommendedName>
</protein>
<comment type="pathway">
    <text evidence="3">Protein modification; protein ubiquitination.</text>
</comment>
<reference evidence="18 19" key="1">
    <citation type="journal article" date="2013" name="PLoS Genet.">
        <title>The genome and development-dependent transcriptomes of Pyronema confluens: a window into fungal evolution.</title>
        <authorList>
            <person name="Traeger S."/>
            <person name="Altegoer F."/>
            <person name="Freitag M."/>
            <person name="Gabaldon T."/>
            <person name="Kempken F."/>
            <person name="Kumar A."/>
            <person name="Marcet-Houben M."/>
            <person name="Poggeler S."/>
            <person name="Stajich J.E."/>
            <person name="Nowrousian M."/>
        </authorList>
    </citation>
    <scope>NUCLEOTIDE SEQUENCE [LARGE SCALE GENOMIC DNA]</scope>
    <source>
        <strain evidence="19">CBS 100304</strain>
        <tissue evidence="18">Vegetative mycelium</tissue>
    </source>
</reference>
<evidence type="ECO:0000313" key="18">
    <source>
        <dbReference type="EMBL" id="CCX30249.1"/>
    </source>
</evidence>
<dbReference type="GO" id="GO:0005789">
    <property type="term" value="C:endoplasmic reticulum membrane"/>
    <property type="evidence" value="ECO:0007669"/>
    <property type="project" value="UniProtKB-SubCell"/>
</dbReference>
<dbReference type="GO" id="GO:0046513">
    <property type="term" value="P:ceramide biosynthetic process"/>
    <property type="evidence" value="ECO:0007669"/>
    <property type="project" value="InterPro"/>
</dbReference>
<proteinExistence type="inferred from homology"/>
<dbReference type="GO" id="GO:0061630">
    <property type="term" value="F:ubiquitin protein ligase activity"/>
    <property type="evidence" value="ECO:0007669"/>
    <property type="project" value="UniProtKB-EC"/>
</dbReference>
<dbReference type="eggNOG" id="KOG0828">
    <property type="taxonomic scope" value="Eukaryota"/>
</dbReference>
<dbReference type="STRING" id="1076935.U4LDR8"/>
<keyword evidence="6 18" id="KW-0808">Transferase</keyword>
<keyword evidence="10 15" id="KW-1133">Transmembrane helix</keyword>
<feature type="region of interest" description="Disordered" evidence="14">
    <location>
        <begin position="1009"/>
        <end position="1061"/>
    </location>
</feature>
<feature type="transmembrane region" description="Helical" evidence="15">
    <location>
        <begin position="869"/>
        <end position="887"/>
    </location>
</feature>
<dbReference type="Pfam" id="PF03798">
    <property type="entry name" value="TRAM_LAG1_CLN8"/>
    <property type="match status" value="1"/>
</dbReference>
<feature type="transmembrane region" description="Helical" evidence="15">
    <location>
        <begin position="419"/>
        <end position="439"/>
    </location>
</feature>
<name>U4LDR8_PYROM</name>
<comment type="similarity">
    <text evidence="4">Belongs to the sphingosine N-acyltransferase family.</text>
</comment>
<dbReference type="PANTHER" id="PTHR12560:SF11">
    <property type="entry name" value="CERAMIDE SYNTHASE LAC1-RELATED"/>
    <property type="match status" value="1"/>
</dbReference>
<evidence type="ECO:0000313" key="19">
    <source>
        <dbReference type="Proteomes" id="UP000018144"/>
    </source>
</evidence>
<dbReference type="AlphaFoldDB" id="U4LDR8"/>
<evidence type="ECO:0000256" key="8">
    <source>
        <dbReference type="ARBA" id="ARBA00022786"/>
    </source>
</evidence>
<evidence type="ECO:0000256" key="3">
    <source>
        <dbReference type="ARBA" id="ARBA00004906"/>
    </source>
</evidence>
<feature type="domain" description="TLC" evidence="17">
    <location>
        <begin position="788"/>
        <end position="1004"/>
    </location>
</feature>
<dbReference type="InterPro" id="IPR006634">
    <property type="entry name" value="TLC-dom"/>
</dbReference>
<keyword evidence="9" id="KW-0256">Endoplasmic reticulum</keyword>
<dbReference type="EC" id="2.3.2.27" evidence="5"/>
<dbReference type="PROSITE" id="PS50922">
    <property type="entry name" value="TLC"/>
    <property type="match status" value="1"/>
</dbReference>
<keyword evidence="8" id="KW-0833">Ubl conjugation pathway</keyword>
<evidence type="ECO:0000256" key="10">
    <source>
        <dbReference type="ARBA" id="ARBA00022989"/>
    </source>
</evidence>
<dbReference type="InterPro" id="IPR016439">
    <property type="entry name" value="Lag1/Lac1-like"/>
</dbReference>
<dbReference type="Proteomes" id="UP000018144">
    <property type="component" value="Unassembled WGS sequence"/>
</dbReference>
<keyword evidence="18" id="KW-0012">Acyltransferase</keyword>
<feature type="compositionally biased region" description="Acidic residues" evidence="14">
    <location>
        <begin position="1012"/>
        <end position="1024"/>
    </location>
</feature>
<evidence type="ECO:0000256" key="9">
    <source>
        <dbReference type="ARBA" id="ARBA00022824"/>
    </source>
</evidence>
<keyword evidence="12" id="KW-0325">Glycoprotein</keyword>
<feature type="signal peptide" evidence="16">
    <location>
        <begin position="1"/>
        <end position="22"/>
    </location>
</feature>
<evidence type="ECO:0000256" key="1">
    <source>
        <dbReference type="ARBA" id="ARBA00000900"/>
    </source>
</evidence>
<evidence type="ECO:0000256" key="4">
    <source>
        <dbReference type="ARBA" id="ARBA00009808"/>
    </source>
</evidence>
<organism evidence="18 19">
    <name type="scientific">Pyronema omphalodes (strain CBS 100304)</name>
    <name type="common">Pyronema confluens</name>
    <dbReference type="NCBI Taxonomy" id="1076935"/>
    <lineage>
        <taxon>Eukaryota</taxon>
        <taxon>Fungi</taxon>
        <taxon>Dikarya</taxon>
        <taxon>Ascomycota</taxon>
        <taxon>Pezizomycotina</taxon>
        <taxon>Pezizomycetes</taxon>
        <taxon>Pezizales</taxon>
        <taxon>Pyronemataceae</taxon>
        <taxon>Pyronema</taxon>
    </lineage>
</organism>
<dbReference type="Pfam" id="PF11145">
    <property type="entry name" value="DUF2921"/>
    <property type="match status" value="2"/>
</dbReference>
<feature type="transmembrane region" description="Helical" evidence="15">
    <location>
        <begin position="380"/>
        <end position="399"/>
    </location>
</feature>
<evidence type="ECO:0000256" key="12">
    <source>
        <dbReference type="ARBA" id="ARBA00023180"/>
    </source>
</evidence>
<sequence length="1061" mass="119451">MDQNRALLLLILLIIWFFPDSSSPPEDPKRIIHEHHLLEKLVNSTYGHPGSLTGLLSSPILVNGTAPDGENNTAPVVPTPPDVVRAQWFKLRRKVLGRYVDTDRELVEAPALEAPALQRRHASPAPKPPSRDLPLKSSPPVYQNATGSIQGTWSKLLFNPPLPTTALPNITYPANLSSLNEGKMILAFEDSIEREAQGKRLNVMKMGLRIRDKKGRHEAAVSLHGVHWGETGEMVAVTTGERFDGIFALSHFTLSESQFNQTKELLVPSINKTITEMEQNRYTEAPWTQAPDGNGGEDKPQCEYIVYAQLHPVDYGVNGEPMDLDTLKDIEREMRFPTGSATPKPPPLIASAMIYSPNCGSVLVADGLEGKKLWAIYDQATHFALGAAVLASLQIWVLIRQMNESNTLSTISRVSFWMITMMAVVDGYCFFIFMAAALLLGPATFLAMVTVSFCYLMLSAVFGMRFLVTTYRVQRQSAPATVTIAAPAPTPTPTPVAPPPSNTADRLPMPATAEAQTPLVIPPAPNTTTNQSTAAAVTDEEVNSEIGSLHMKFYFLLVGIFFFTLYVATWPPFFRDLLVHSLLILVNSYWVPQIHRNVMRGCRKALQWEFVFRMSVLRLVPVFYFYFYPKNIFLLDPNPQAVAVISGWVWIQCMVLVSQDVLGPRFLVPSRSLPQVYDYHSALPVDEEAAQAMGSPVDVNPLVVILLVLAAYAVKPSPTNPFHSWIFLSYPQAPDPTSMWPEATQYGKGLKDISFVVFYTFFFSFTREFLMQRVLRPCALRAGITKKAKIARFMEQTYTAAYFAVFVPFGLYVMYNTEVWYFRTAGFYERYPHHTHTADFKAYYLLQAAYWSQQAIVLMLQLEKPRKDFYELVLHHVVTLSLIASSYRYHFTYMGIAVFITHDISDFFLATSKTLNYLDHPLIGPYFGLFIAVWIYTRHYINLGIIISIPREFETIGPFVLDWDRGYYKCRLAQFISGSLLGSIQALNLFWLWFILRIAKRFVLSSEAVDERSEDEAESEDSDDTPTPKIEITPANEENGTAEKKNGAVAVEGVKEEKKEL</sequence>
<feature type="chain" id="PRO_5004652173" description="RING-type E3 ubiquitin transferase" evidence="16">
    <location>
        <begin position="23"/>
        <end position="1061"/>
    </location>
</feature>
<evidence type="ECO:0000256" key="6">
    <source>
        <dbReference type="ARBA" id="ARBA00022679"/>
    </source>
</evidence>
<evidence type="ECO:0000256" key="14">
    <source>
        <dbReference type="SAM" id="MobiDB-lite"/>
    </source>
</evidence>
<dbReference type="SMART" id="SM00724">
    <property type="entry name" value="TLC"/>
    <property type="match status" value="1"/>
</dbReference>
<evidence type="ECO:0000256" key="5">
    <source>
        <dbReference type="ARBA" id="ARBA00012483"/>
    </source>
</evidence>
<evidence type="ECO:0000259" key="17">
    <source>
        <dbReference type="PROSITE" id="PS50922"/>
    </source>
</evidence>